<dbReference type="InterPro" id="IPR036388">
    <property type="entry name" value="WH-like_DNA-bd_sf"/>
</dbReference>
<dbReference type="Gene3D" id="1.10.4040.10">
    <property type="entry name" value="Penicillinase repressor domain"/>
    <property type="match status" value="1"/>
</dbReference>
<gene>
    <name evidence="5" type="ORF">FQY83_10860</name>
</gene>
<evidence type="ECO:0000256" key="2">
    <source>
        <dbReference type="ARBA" id="ARBA00023015"/>
    </source>
</evidence>
<proteinExistence type="inferred from homology"/>
<reference evidence="5 6" key="1">
    <citation type="journal article" date="2008" name="Int. J. Syst. Evol. Microbiol.">
        <title>Luteimonas marina sp. nov., isolated from seawater.</title>
        <authorList>
            <person name="Baik K.S."/>
            <person name="Park S.C."/>
            <person name="Kim M.S."/>
            <person name="Kim E.M."/>
            <person name="Park C."/>
            <person name="Chun J."/>
            <person name="Seong C.N."/>
        </authorList>
    </citation>
    <scope>NUCLEOTIDE SEQUENCE [LARGE SCALE GENOMIC DNA]</scope>
    <source>
        <strain evidence="5 6">FR1330</strain>
    </source>
</reference>
<dbReference type="GO" id="GO:0003677">
    <property type="term" value="F:DNA binding"/>
    <property type="evidence" value="ECO:0007669"/>
    <property type="project" value="UniProtKB-KW"/>
</dbReference>
<dbReference type="EMBL" id="VOHK01000004">
    <property type="protein sequence ID" value="TWT20231.1"/>
    <property type="molecule type" value="Genomic_DNA"/>
</dbReference>
<keyword evidence="2" id="KW-0805">Transcription regulation</keyword>
<keyword evidence="6" id="KW-1185">Reference proteome</keyword>
<evidence type="ECO:0000256" key="3">
    <source>
        <dbReference type="ARBA" id="ARBA00023125"/>
    </source>
</evidence>
<dbReference type="OrthoDB" id="279010at2"/>
<comment type="caution">
    <text evidence="5">The sequence shown here is derived from an EMBL/GenBank/DDBJ whole genome shotgun (WGS) entry which is preliminary data.</text>
</comment>
<dbReference type="GO" id="GO:0045892">
    <property type="term" value="P:negative regulation of DNA-templated transcription"/>
    <property type="evidence" value="ECO:0007669"/>
    <property type="project" value="InterPro"/>
</dbReference>
<keyword evidence="4" id="KW-0804">Transcription</keyword>
<dbReference type="InterPro" id="IPR036390">
    <property type="entry name" value="WH_DNA-bd_sf"/>
</dbReference>
<dbReference type="PIRSF" id="PIRSF019455">
    <property type="entry name" value="CopR_AtkY"/>
    <property type="match status" value="1"/>
</dbReference>
<keyword evidence="3" id="KW-0238">DNA-binding</keyword>
<evidence type="ECO:0000256" key="1">
    <source>
        <dbReference type="ARBA" id="ARBA00011046"/>
    </source>
</evidence>
<accession>A0A5C5U1C0</accession>
<evidence type="ECO:0000256" key="4">
    <source>
        <dbReference type="ARBA" id="ARBA00023163"/>
    </source>
</evidence>
<organism evidence="5 6">
    <name type="scientific">Luteimonas marina</name>
    <dbReference type="NCBI Taxonomy" id="488485"/>
    <lineage>
        <taxon>Bacteria</taxon>
        <taxon>Pseudomonadati</taxon>
        <taxon>Pseudomonadota</taxon>
        <taxon>Gammaproteobacteria</taxon>
        <taxon>Lysobacterales</taxon>
        <taxon>Lysobacteraceae</taxon>
        <taxon>Luteimonas</taxon>
    </lineage>
</organism>
<comment type="similarity">
    <text evidence="1">Belongs to the BlaI transcriptional regulatory family.</text>
</comment>
<dbReference type="AlphaFoldDB" id="A0A5C5U1C0"/>
<dbReference type="RefSeq" id="WP_146387881.1">
    <property type="nucleotide sequence ID" value="NZ_VOHK01000004.1"/>
</dbReference>
<name>A0A5C5U1C0_9GAMM</name>
<dbReference type="InterPro" id="IPR005650">
    <property type="entry name" value="BlaI_family"/>
</dbReference>
<dbReference type="Pfam" id="PF03965">
    <property type="entry name" value="Penicillinase_R"/>
    <property type="match status" value="1"/>
</dbReference>
<evidence type="ECO:0000313" key="6">
    <source>
        <dbReference type="Proteomes" id="UP000319980"/>
    </source>
</evidence>
<dbReference type="Gene3D" id="1.10.10.10">
    <property type="entry name" value="Winged helix-like DNA-binding domain superfamily/Winged helix DNA-binding domain"/>
    <property type="match status" value="1"/>
</dbReference>
<sequence>MPVSDAESVVMEVLWNRSPLGSDEVVAVLSARSDWAEPTIKTLLNRLLKKGAVRADRDGRRYLYSPQLTREAWVASQSQGVLDRLFGGRVAPLVAHFSERGKLSQADIDELRRLIEDLDDGRR</sequence>
<dbReference type="SUPFAM" id="SSF46785">
    <property type="entry name" value="Winged helix' DNA-binding domain"/>
    <property type="match status" value="1"/>
</dbReference>
<evidence type="ECO:0000313" key="5">
    <source>
        <dbReference type="EMBL" id="TWT20231.1"/>
    </source>
</evidence>
<dbReference type="Proteomes" id="UP000319980">
    <property type="component" value="Unassembled WGS sequence"/>
</dbReference>
<protein>
    <submittedName>
        <fullName evidence="5">BlaI/MecI/CopY family transcriptional regulator</fullName>
    </submittedName>
</protein>